<feature type="transmembrane region" description="Helical" evidence="8">
    <location>
        <begin position="137"/>
        <end position="164"/>
    </location>
</feature>
<gene>
    <name evidence="10" type="ORF">HMPREF0762_00673</name>
</gene>
<dbReference type="HOGENOM" id="CLU_060703_1_0_11"/>
<evidence type="ECO:0000256" key="3">
    <source>
        <dbReference type="ARBA" id="ARBA00022448"/>
    </source>
</evidence>
<dbReference type="PANTHER" id="PTHR30413:SF10">
    <property type="entry name" value="CAPSULE POLYSACCHARIDE EXPORT INNER-MEMBRANE PROTEIN CTRC"/>
    <property type="match status" value="1"/>
</dbReference>
<dbReference type="InterPro" id="IPR047817">
    <property type="entry name" value="ABC2_TM_bact-type"/>
</dbReference>
<dbReference type="GO" id="GO:0140359">
    <property type="term" value="F:ABC-type transporter activity"/>
    <property type="evidence" value="ECO:0007669"/>
    <property type="project" value="InterPro"/>
</dbReference>
<dbReference type="PROSITE" id="PS51012">
    <property type="entry name" value="ABC_TM2"/>
    <property type="match status" value="1"/>
</dbReference>
<comment type="similarity">
    <text evidence="2 8">Belongs to the ABC-2 integral membrane protein family.</text>
</comment>
<evidence type="ECO:0000256" key="6">
    <source>
        <dbReference type="ARBA" id="ARBA00022989"/>
    </source>
</evidence>
<evidence type="ECO:0000256" key="7">
    <source>
        <dbReference type="ARBA" id="ARBA00023136"/>
    </source>
</evidence>
<name>D0WFS3_SLAES</name>
<comment type="caution">
    <text evidence="10">The sequence shown here is derived from an EMBL/GenBank/DDBJ whole genome shotgun (WGS) entry which is preliminary data.</text>
</comment>
<feature type="transmembrane region" description="Helical" evidence="8">
    <location>
        <begin position="94"/>
        <end position="116"/>
    </location>
</feature>
<keyword evidence="4 8" id="KW-1003">Cell membrane</keyword>
<evidence type="ECO:0000259" key="9">
    <source>
        <dbReference type="PROSITE" id="PS51012"/>
    </source>
</evidence>
<sequence>MLSFISYEMTGAPCALGTFERRHMLNTLREILQENWQWRNQIMNLAVIDLHKTVRGAVLGWIWLLVKPVTYIAVFWFALELGLRASSGVTEYPYILWLSCGLIPWFFMSDLLNTGANIYRRYPFLVNRIHFPLSSISLFYALSQFIIFLMLMALLLIACVVKGYALSVYALQLVPVSLLMLVFWTMFSVMVSGLSALSKDFLNLLKAATQPLFWISGVIYNLSNLPYHTVTKILAFNPVTFFCEAFRACLCDKYWLWDKPSLLVPFLIAFALTLVVMLWNYKKLRKDVADVL</sequence>
<evidence type="ECO:0000256" key="5">
    <source>
        <dbReference type="ARBA" id="ARBA00022692"/>
    </source>
</evidence>
<feature type="transmembrane region" description="Helical" evidence="8">
    <location>
        <begin position="58"/>
        <end position="79"/>
    </location>
</feature>
<dbReference type="eggNOG" id="COG1682">
    <property type="taxonomic scope" value="Bacteria"/>
</dbReference>
<keyword evidence="3 8" id="KW-0813">Transport</keyword>
<feature type="transmembrane region" description="Helical" evidence="8">
    <location>
        <begin position="262"/>
        <end position="281"/>
    </location>
</feature>
<evidence type="ECO:0000313" key="11">
    <source>
        <dbReference type="Proteomes" id="UP000006001"/>
    </source>
</evidence>
<dbReference type="AlphaFoldDB" id="D0WFS3"/>
<dbReference type="GO" id="GO:0015920">
    <property type="term" value="P:lipopolysaccharide transport"/>
    <property type="evidence" value="ECO:0007669"/>
    <property type="project" value="TreeGrafter"/>
</dbReference>
<accession>D0WFS3</accession>
<evidence type="ECO:0000256" key="8">
    <source>
        <dbReference type="RuleBase" id="RU361157"/>
    </source>
</evidence>
<keyword evidence="6 8" id="KW-1133">Transmembrane helix</keyword>
<comment type="subcellular location">
    <subcellularLocation>
        <location evidence="1 8">Cell membrane</location>
        <topology evidence="1 8">Multi-pass membrane protein</topology>
    </subcellularLocation>
</comment>
<dbReference type="PANTHER" id="PTHR30413">
    <property type="entry name" value="INNER MEMBRANE TRANSPORT PERMEASE"/>
    <property type="match status" value="1"/>
</dbReference>
<dbReference type="Pfam" id="PF01061">
    <property type="entry name" value="ABC2_membrane"/>
    <property type="match status" value="1"/>
</dbReference>
<protein>
    <recommendedName>
        <fullName evidence="8">Transport permease protein</fullName>
    </recommendedName>
</protein>
<dbReference type="Proteomes" id="UP000006001">
    <property type="component" value="Unassembled WGS sequence"/>
</dbReference>
<dbReference type="InterPro" id="IPR013525">
    <property type="entry name" value="ABC2_TM"/>
</dbReference>
<dbReference type="GO" id="GO:0005886">
    <property type="term" value="C:plasma membrane"/>
    <property type="evidence" value="ECO:0007669"/>
    <property type="project" value="UniProtKB-SubCell"/>
</dbReference>
<dbReference type="STRING" id="649764.HMPREF0762_00673"/>
<organism evidence="10 11">
    <name type="scientific">Slackia exigua (strain ATCC 700122 / DSM 15923 / CIP 105133 / JCM 11022 / KCTC 5966 / S-7)</name>
    <dbReference type="NCBI Taxonomy" id="649764"/>
    <lineage>
        <taxon>Bacteria</taxon>
        <taxon>Bacillati</taxon>
        <taxon>Actinomycetota</taxon>
        <taxon>Coriobacteriia</taxon>
        <taxon>Eggerthellales</taxon>
        <taxon>Eggerthellaceae</taxon>
        <taxon>Slackia</taxon>
    </lineage>
</organism>
<feature type="transmembrane region" description="Helical" evidence="8">
    <location>
        <begin position="176"/>
        <end position="197"/>
    </location>
</feature>
<feature type="domain" description="ABC transmembrane type-2" evidence="9">
    <location>
        <begin position="59"/>
        <end position="287"/>
    </location>
</feature>
<dbReference type="EMBL" id="ACUX02000006">
    <property type="protein sequence ID" value="EEZ61336.1"/>
    <property type="molecule type" value="Genomic_DNA"/>
</dbReference>
<keyword evidence="11" id="KW-1185">Reference proteome</keyword>
<evidence type="ECO:0000256" key="2">
    <source>
        <dbReference type="ARBA" id="ARBA00007783"/>
    </source>
</evidence>
<proteinExistence type="inferred from homology"/>
<evidence type="ECO:0000256" key="4">
    <source>
        <dbReference type="ARBA" id="ARBA00022475"/>
    </source>
</evidence>
<feature type="transmembrane region" description="Helical" evidence="8">
    <location>
        <begin position="204"/>
        <end position="222"/>
    </location>
</feature>
<keyword evidence="7 8" id="KW-0472">Membrane</keyword>
<keyword evidence="5 8" id="KW-0812">Transmembrane</keyword>
<reference evidence="10" key="1">
    <citation type="submission" date="2009-10" db="EMBL/GenBank/DDBJ databases">
        <authorList>
            <person name="Weinstock G."/>
            <person name="Sodergren E."/>
            <person name="Clifton S."/>
            <person name="Fulton L."/>
            <person name="Fulton B."/>
            <person name="Courtney L."/>
            <person name="Fronick C."/>
            <person name="Harrison M."/>
            <person name="Strong C."/>
            <person name="Farmer C."/>
            <person name="Delahaunty K."/>
            <person name="Markovic C."/>
            <person name="Hall O."/>
            <person name="Minx P."/>
            <person name="Tomlinson C."/>
            <person name="Mitreva M."/>
            <person name="Nelson J."/>
            <person name="Hou S."/>
            <person name="Wollam A."/>
            <person name="Pepin K.H."/>
            <person name="Johnson M."/>
            <person name="Bhonagiri V."/>
            <person name="Nash W.E."/>
            <person name="Warren W."/>
            <person name="Chinwalla A."/>
            <person name="Mardis E.R."/>
            <person name="Wilson R.K."/>
        </authorList>
    </citation>
    <scope>NUCLEOTIDE SEQUENCE [LARGE SCALE GENOMIC DNA]</scope>
    <source>
        <strain evidence="10">ATCC 700122</strain>
    </source>
</reference>
<evidence type="ECO:0000256" key="1">
    <source>
        <dbReference type="ARBA" id="ARBA00004651"/>
    </source>
</evidence>
<evidence type="ECO:0000313" key="10">
    <source>
        <dbReference type="EMBL" id="EEZ61336.1"/>
    </source>
</evidence>